<dbReference type="OrthoDB" id="9788537at2"/>
<keyword evidence="1" id="KW-0677">Repeat</keyword>
<evidence type="ECO:0000256" key="1">
    <source>
        <dbReference type="ARBA" id="ARBA00022737"/>
    </source>
</evidence>
<dbReference type="GO" id="GO:0009231">
    <property type="term" value="P:riboflavin biosynthetic process"/>
    <property type="evidence" value="ECO:0007669"/>
    <property type="project" value="TreeGrafter"/>
</dbReference>
<dbReference type="NCBIfam" id="TIGR00187">
    <property type="entry name" value="ribE"/>
    <property type="match status" value="1"/>
</dbReference>
<dbReference type="RefSeq" id="WP_100424647.1">
    <property type="nucleotide sequence ID" value="NZ_JAQXKX010000044.1"/>
</dbReference>
<feature type="repeat" description="Lumazine-binding" evidence="3">
    <location>
        <begin position="97"/>
        <end position="193"/>
    </location>
</feature>
<dbReference type="AlphaFoldDB" id="A0A2M9A4J6"/>
<evidence type="ECO:0000256" key="2">
    <source>
        <dbReference type="NCBIfam" id="TIGR00187"/>
    </source>
</evidence>
<dbReference type="PIRSF" id="PIRSF000498">
    <property type="entry name" value="Riboflavin_syn_A"/>
    <property type="match status" value="1"/>
</dbReference>
<name>A0A2M9A4J6_9BACT</name>
<evidence type="ECO:0000313" key="6">
    <source>
        <dbReference type="Proteomes" id="UP000231134"/>
    </source>
</evidence>
<dbReference type="InterPro" id="IPR001783">
    <property type="entry name" value="Lumazine-bd"/>
</dbReference>
<dbReference type="NCBIfam" id="NF006767">
    <property type="entry name" value="PRK09289.1"/>
    <property type="match status" value="1"/>
</dbReference>
<evidence type="ECO:0000259" key="4">
    <source>
        <dbReference type="PROSITE" id="PS51177"/>
    </source>
</evidence>
<dbReference type="GO" id="GO:0004746">
    <property type="term" value="F:riboflavin synthase activity"/>
    <property type="evidence" value="ECO:0007669"/>
    <property type="project" value="UniProtKB-UniRule"/>
</dbReference>
<dbReference type="EMBL" id="PGEX01000001">
    <property type="protein sequence ID" value="PJJ40578.1"/>
    <property type="molecule type" value="Genomic_DNA"/>
</dbReference>
<dbReference type="EC" id="2.5.1.9" evidence="2"/>
<dbReference type="Pfam" id="PF00677">
    <property type="entry name" value="Lum_binding"/>
    <property type="match status" value="2"/>
</dbReference>
<comment type="caution">
    <text evidence="5">The sequence shown here is derived from an EMBL/GenBank/DDBJ whole genome shotgun (WGS) entry which is preliminary data.</text>
</comment>
<sequence length="199" mass="21904">MFTGIVQATGEIVSLENRGDALTMRIRSPGFFKACKLGDSVANNGVCLSIESRTDDEATFCMMHQTLANTSFSSAKTGDLVNLELACRADSYMGGHFVMGHVDTAVKVLSIIPRETGGEVELELPENLRRYVIRRGSIALNGISLTVAEKNEKSLRVAIIPDTLSRTNLRTWEVGTVVNVEVDMLGKYIENYLEERDRA</sequence>
<evidence type="ECO:0000256" key="3">
    <source>
        <dbReference type="PROSITE-ProRule" id="PRU00524"/>
    </source>
</evidence>
<feature type="domain" description="Lumazine-binding" evidence="4">
    <location>
        <begin position="97"/>
        <end position="193"/>
    </location>
</feature>
<dbReference type="CDD" id="cd00402">
    <property type="entry name" value="Riboflavin_synthase_like"/>
    <property type="match status" value="1"/>
</dbReference>
<dbReference type="NCBIfam" id="NF009566">
    <property type="entry name" value="PRK13020.1"/>
    <property type="match status" value="1"/>
</dbReference>
<dbReference type="Gene3D" id="2.40.30.20">
    <property type="match status" value="2"/>
</dbReference>
<dbReference type="PROSITE" id="PS51177">
    <property type="entry name" value="LUMAZINE_BIND"/>
    <property type="match status" value="2"/>
</dbReference>
<proteinExistence type="predicted"/>
<dbReference type="InterPro" id="IPR026017">
    <property type="entry name" value="Lumazine-bd_dom"/>
</dbReference>
<dbReference type="InterPro" id="IPR017938">
    <property type="entry name" value="Riboflavin_synthase-like_b-brl"/>
</dbReference>
<keyword evidence="6" id="KW-1185">Reference proteome</keyword>
<protein>
    <recommendedName>
        <fullName evidence="2">Riboflavin synthase</fullName>
        <ecNumber evidence="2">2.5.1.9</ecNumber>
    </recommendedName>
</protein>
<dbReference type="SUPFAM" id="SSF63380">
    <property type="entry name" value="Riboflavin synthase domain-like"/>
    <property type="match status" value="2"/>
</dbReference>
<dbReference type="Proteomes" id="UP000231134">
    <property type="component" value="Unassembled WGS sequence"/>
</dbReference>
<evidence type="ECO:0000313" key="5">
    <source>
        <dbReference type="EMBL" id="PJJ40578.1"/>
    </source>
</evidence>
<dbReference type="PANTHER" id="PTHR21098">
    <property type="entry name" value="RIBOFLAVIN SYNTHASE ALPHA CHAIN"/>
    <property type="match status" value="1"/>
</dbReference>
<gene>
    <name evidence="5" type="ORF">BGX16_0508</name>
</gene>
<feature type="domain" description="Lumazine-binding" evidence="4">
    <location>
        <begin position="1"/>
        <end position="96"/>
    </location>
</feature>
<organism evidence="5 6">
    <name type="scientific">Hallerella succinigenes</name>
    <dbReference type="NCBI Taxonomy" id="1896222"/>
    <lineage>
        <taxon>Bacteria</taxon>
        <taxon>Pseudomonadati</taxon>
        <taxon>Fibrobacterota</taxon>
        <taxon>Fibrobacteria</taxon>
        <taxon>Fibrobacterales</taxon>
        <taxon>Fibrobacteraceae</taxon>
        <taxon>Hallerella</taxon>
    </lineage>
</organism>
<dbReference type="InterPro" id="IPR023366">
    <property type="entry name" value="ATP_synth_asu-like_sf"/>
</dbReference>
<reference evidence="5 6" key="1">
    <citation type="submission" date="2017-11" db="EMBL/GenBank/DDBJ databases">
        <title>Animal gut microbial communities from fecal samples from Wisconsin, USA.</title>
        <authorList>
            <person name="Neumann A."/>
        </authorList>
    </citation>
    <scope>NUCLEOTIDE SEQUENCE [LARGE SCALE GENOMIC DNA]</scope>
    <source>
        <strain evidence="5 6">UWS3</strain>
    </source>
</reference>
<feature type="repeat" description="Lumazine-binding" evidence="3">
    <location>
        <begin position="1"/>
        <end position="96"/>
    </location>
</feature>
<dbReference type="PANTHER" id="PTHR21098:SF0">
    <property type="entry name" value="RIBOFLAVIN SYNTHASE"/>
    <property type="match status" value="1"/>
</dbReference>
<accession>A0A2M9A4J6</accession>